<dbReference type="PANTHER" id="PTHR30203:SF33">
    <property type="entry name" value="BLR4455 PROTEIN"/>
    <property type="match status" value="1"/>
</dbReference>
<dbReference type="RefSeq" id="WP_005880722.1">
    <property type="nucleotide sequence ID" value="NZ_CP019430.1"/>
</dbReference>
<dbReference type="EMBL" id="GG658170">
    <property type="protein sequence ID" value="EEO29920.1"/>
    <property type="molecule type" value="Genomic_DNA"/>
</dbReference>
<accession>C3X9P4</accession>
<dbReference type="PROSITE" id="PS51257">
    <property type="entry name" value="PROKAR_LIPOPROTEIN"/>
    <property type="match status" value="1"/>
</dbReference>
<organism evidence="3 4">
    <name type="scientific">Oxalobacter formigenes OXCC13</name>
    <dbReference type="NCBI Taxonomy" id="556269"/>
    <lineage>
        <taxon>Bacteria</taxon>
        <taxon>Pseudomonadati</taxon>
        <taxon>Pseudomonadota</taxon>
        <taxon>Betaproteobacteria</taxon>
        <taxon>Burkholderiales</taxon>
        <taxon>Oxalobacteraceae</taxon>
        <taxon>Oxalobacter</taxon>
    </lineage>
</organism>
<dbReference type="SUPFAM" id="SSF56954">
    <property type="entry name" value="Outer membrane efflux proteins (OEP)"/>
    <property type="match status" value="1"/>
</dbReference>
<comment type="subcellular location">
    <subcellularLocation>
        <location evidence="2">Cell membrane</location>
        <topology evidence="2">Lipid-anchor</topology>
    </subcellularLocation>
</comment>
<evidence type="ECO:0000256" key="1">
    <source>
        <dbReference type="ARBA" id="ARBA00007613"/>
    </source>
</evidence>
<dbReference type="Gene3D" id="2.20.200.10">
    <property type="entry name" value="Outer membrane efflux proteins (OEP)"/>
    <property type="match status" value="1"/>
</dbReference>
<dbReference type="GO" id="GO:0005886">
    <property type="term" value="C:plasma membrane"/>
    <property type="evidence" value="ECO:0007669"/>
    <property type="project" value="UniProtKB-SubCell"/>
</dbReference>
<evidence type="ECO:0000313" key="4">
    <source>
        <dbReference type="Proteomes" id="UP000005089"/>
    </source>
</evidence>
<dbReference type="Proteomes" id="UP000005089">
    <property type="component" value="Unassembled WGS sequence"/>
</dbReference>
<name>C3X9P4_OXAFO</name>
<keyword evidence="2" id="KW-0449">Lipoprotein</keyword>
<dbReference type="NCBIfam" id="TIGR01845">
    <property type="entry name" value="outer_NodT"/>
    <property type="match status" value="1"/>
</dbReference>
<dbReference type="OrthoDB" id="9770517at2"/>
<comment type="similarity">
    <text evidence="1 2">Belongs to the outer membrane factor (OMF) (TC 1.B.17) family.</text>
</comment>
<dbReference type="PANTHER" id="PTHR30203">
    <property type="entry name" value="OUTER MEMBRANE CATION EFFLUX PROTEIN"/>
    <property type="match status" value="1"/>
</dbReference>
<keyword evidence="2" id="KW-0564">Palmitate</keyword>
<keyword evidence="2" id="KW-0472">Membrane</keyword>
<dbReference type="eggNOG" id="COG1538">
    <property type="taxonomic scope" value="Bacteria"/>
</dbReference>
<proteinExistence type="inferred from homology"/>
<dbReference type="Gene3D" id="1.20.1600.10">
    <property type="entry name" value="Outer membrane efflux proteins (OEP)"/>
    <property type="match status" value="1"/>
</dbReference>
<keyword evidence="2" id="KW-1134">Transmembrane beta strand</keyword>
<evidence type="ECO:0000313" key="3">
    <source>
        <dbReference type="EMBL" id="EEO29920.1"/>
    </source>
</evidence>
<dbReference type="GO" id="GO:0015562">
    <property type="term" value="F:efflux transmembrane transporter activity"/>
    <property type="evidence" value="ECO:0007669"/>
    <property type="project" value="InterPro"/>
</dbReference>
<evidence type="ECO:0000256" key="2">
    <source>
        <dbReference type="RuleBase" id="RU362097"/>
    </source>
</evidence>
<keyword evidence="2" id="KW-0812">Transmembrane</keyword>
<dbReference type="GeneID" id="77135087"/>
<keyword evidence="4" id="KW-1185">Reference proteome</keyword>
<dbReference type="STRING" id="847.BRW83_1201"/>
<protein>
    <submittedName>
        <fullName evidence="3">Putative outer membrane efflux protein OprM</fullName>
    </submittedName>
</protein>
<sequence length="487" mass="53047">MKKSWIGIVIVAAFSASLGGCMMGPDYRRPDMPTPQSYRFMPDQASQQALDSRWWEDFGDPVLNGMVEEAIANNRDLKAALANSEKAAAAIMQTRAGLFPQINATAQVGRERLSEMDAEPVIGVPNPQNAKSASLGASWEIDLWGKIRRMTEAAEADAKAMEQTRRAALLSIVSNVVTQYVNLLALDEQLKIAQNTSANYRESLRIIDLQFKYGVTSQMTVAQAASQYETAQSQIPQIRHNITQTENAINILRGRNPGAVERGSTLATLKTPVVPADLPSNLLLRRPDILSAEQDLVAANAMIGATRAMYFPTISLTGAFGTSSEHLRNLFKGPSKAWSFAGGISLPIFQGGSIYSQVKQAEAGQRAALARYEGAVQSAFADVDNALSYRQRVNEQLDKETRLVNQLKDYSRLAKLQYDEGYSAYSVVLQADQSLFPRQLTLAQLRASSLTSVVGVYKSMGGGWIDLADTKTPEATNNTEVAGINKG</sequence>
<gene>
    <name evidence="3" type="ORF">OFBG_00948</name>
</gene>
<reference evidence="3 4" key="1">
    <citation type="submission" date="2009-02" db="EMBL/GenBank/DDBJ databases">
        <title>The Genome Sequence of Oxalobacter formigenes OXCC13.</title>
        <authorList>
            <consortium name="The Broad Institute Genome Sequencing Platform"/>
            <person name="Ward D."/>
            <person name="Young S.K."/>
            <person name="Kodira C.D."/>
            <person name="Zeng Q."/>
            <person name="Koehrsen M."/>
            <person name="Alvarado L."/>
            <person name="Berlin A."/>
            <person name="Borenstein D."/>
            <person name="Chen Z."/>
            <person name="Engels R."/>
            <person name="Freedman E."/>
            <person name="Gellesch M."/>
            <person name="Goldberg J."/>
            <person name="Griggs A."/>
            <person name="Gujja S."/>
            <person name="Heiman D."/>
            <person name="Hepburn T."/>
            <person name="Howarth C."/>
            <person name="Jen D."/>
            <person name="Larson L."/>
            <person name="Lewis B."/>
            <person name="Mehta T."/>
            <person name="Park D."/>
            <person name="Pearson M."/>
            <person name="Roberts A."/>
            <person name="Saif S."/>
            <person name="Shea T."/>
            <person name="Shenoy N."/>
            <person name="Sisk P."/>
            <person name="Stolte C."/>
            <person name="Sykes S."/>
            <person name="Walk T."/>
            <person name="White J."/>
            <person name="Yandava C."/>
            <person name="Allison M.J."/>
            <person name="Lander E."/>
            <person name="Nusbaum C."/>
            <person name="Galagan J."/>
            <person name="Birren B."/>
        </authorList>
    </citation>
    <scope>NUCLEOTIDE SEQUENCE [LARGE SCALE GENOMIC DNA]</scope>
    <source>
        <strain evidence="3 4">OXCC13</strain>
    </source>
</reference>
<dbReference type="Pfam" id="PF02321">
    <property type="entry name" value="OEP"/>
    <property type="match status" value="2"/>
</dbReference>
<dbReference type="AlphaFoldDB" id="C3X9P4"/>
<dbReference type="InterPro" id="IPR010131">
    <property type="entry name" value="MdtP/NodT-like"/>
</dbReference>
<dbReference type="HOGENOM" id="CLU_012817_13_3_4"/>
<dbReference type="InterPro" id="IPR003423">
    <property type="entry name" value="OMP_efflux"/>
</dbReference>